<accession>A0ABW4A9N8</accession>
<organism evidence="3 4">
    <name type="scientific">Actinoplanes sichuanensis</name>
    <dbReference type="NCBI Taxonomy" id="512349"/>
    <lineage>
        <taxon>Bacteria</taxon>
        <taxon>Bacillati</taxon>
        <taxon>Actinomycetota</taxon>
        <taxon>Actinomycetes</taxon>
        <taxon>Micromonosporales</taxon>
        <taxon>Micromonosporaceae</taxon>
        <taxon>Actinoplanes</taxon>
    </lineage>
</organism>
<evidence type="ECO:0000313" key="3">
    <source>
        <dbReference type="EMBL" id="MFD1367253.1"/>
    </source>
</evidence>
<dbReference type="RefSeq" id="WP_317795927.1">
    <property type="nucleotide sequence ID" value="NZ_AP028461.1"/>
</dbReference>
<gene>
    <name evidence="3" type="ORF">ACFQ5G_18005</name>
</gene>
<comment type="caution">
    <text evidence="3">The sequence shown here is derived from an EMBL/GenBank/DDBJ whole genome shotgun (WGS) entry which is preliminary data.</text>
</comment>
<dbReference type="Proteomes" id="UP001597183">
    <property type="component" value="Unassembled WGS sequence"/>
</dbReference>
<protein>
    <submittedName>
        <fullName evidence="3">CHAT domain-containing protein</fullName>
    </submittedName>
</protein>
<evidence type="ECO:0000256" key="1">
    <source>
        <dbReference type="SAM" id="MobiDB-lite"/>
    </source>
</evidence>
<dbReference type="Pfam" id="PF12770">
    <property type="entry name" value="CHAT"/>
    <property type="match status" value="1"/>
</dbReference>
<reference evidence="4" key="1">
    <citation type="journal article" date="2019" name="Int. J. Syst. Evol. Microbiol.">
        <title>The Global Catalogue of Microorganisms (GCM) 10K type strain sequencing project: providing services to taxonomists for standard genome sequencing and annotation.</title>
        <authorList>
            <consortium name="The Broad Institute Genomics Platform"/>
            <consortium name="The Broad Institute Genome Sequencing Center for Infectious Disease"/>
            <person name="Wu L."/>
            <person name="Ma J."/>
        </authorList>
    </citation>
    <scope>NUCLEOTIDE SEQUENCE [LARGE SCALE GENOMIC DNA]</scope>
    <source>
        <strain evidence="4">CCM 7526</strain>
    </source>
</reference>
<dbReference type="InterPro" id="IPR024983">
    <property type="entry name" value="CHAT_dom"/>
</dbReference>
<keyword evidence="4" id="KW-1185">Reference proteome</keyword>
<dbReference type="EMBL" id="JBHTMK010000023">
    <property type="protein sequence ID" value="MFD1367253.1"/>
    <property type="molecule type" value="Genomic_DNA"/>
</dbReference>
<name>A0ABW4A9N8_9ACTN</name>
<evidence type="ECO:0000313" key="4">
    <source>
        <dbReference type="Proteomes" id="UP001597183"/>
    </source>
</evidence>
<evidence type="ECO:0000259" key="2">
    <source>
        <dbReference type="Pfam" id="PF12770"/>
    </source>
</evidence>
<proteinExistence type="predicted"/>
<feature type="region of interest" description="Disordered" evidence="1">
    <location>
        <begin position="799"/>
        <end position="821"/>
    </location>
</feature>
<sequence>MRPLGPIDPVGLDKAIAQASTAYADAGPDTVASAAHRLGRLLLIRHLRPGGDRAVEDRDEAIRLFEESLNADGLPAADAEISHLGSGLLLMLRVMPLPALTSQPPSLDQLGMFLGLQPGTGPRERADLSAAVAHLRAVTDGPAPHPELAAMARPMLGGLLAMQMSMGDGDVSLVELMALLGEITTAMSTDDPLRDPASMLLGVLADDLTPANVTELERIAPLLPAGEIRAFVHQQLGLSDLRHGPPDDHGEAVRRFELALQDLEPTDDLYPEALRRLAGSVLTQAALRGDADAVDRVIDLADQVLALPCDDPVVRGRDLFLRAMARSLRAHRDGDADGLLPAIGDLRRALDEVPASDPLAPSIVGMLGALLNDRGLAGGVLEDQAAARDWLRKAAHVAELHRKAGTLSGDVAPITALNALGRTASAVRHGTPEELAAATGELRDALRDLPVDFPWRSRIEAALGLAGLAQALTDGDRDALRAAAEQMTAAAAGTAVEPSGEPTLRALGAVALLIRGLLDDDEQALTAAGERFAEAAGTEVFGATQRIGVYGAGALARLALYERFGRRVDLDAGIAELEHARELIGDRPGSAVAGTLLHRLADAYDRRAGVGDLDRAVWTGLAGLRARVGDVLLQIDDTDALTVARGAAAESYRVALRCSDPRHPQPELAAQALELGRGLALHAVTSAGRVPELLTAAGHTELAREWSEHPHERVAGFGGLTLTELTEVGEPVLGGYAPTDLRRRVLTVLADTDDALLQAPDPAAVGAAVREVGADALVYLAAGLIVVIRADGSVTAERLDGLGEPPGAADGGDEATREATATVPRRGHGDVGRLCDWAWTAAVEPLFTLVADWRLERPARLVLVPVGALGEVPWHAARRDTADGLRYACEDAVFSYAASARQLVDVAGRLPMPVAAAPAVLVNPTGDLPWSAQEVAHLMAEVYPNAAEVTGSARDVLAQLPGIDRLGASMLHLSCHGRIGVRPHATCLELAGESLPVSLILDQAYGRRPDVPGGLVVLASCKSDLTPDLADETLTLSTAFVAAGAVSVVGSQWAVGDRATMYLMIMFHVFMAADGMSPADALRAAQLWMLDPQRRAPDLVPDLLDGLNDPNELSDVAAWAAFRHHGR</sequence>
<feature type="domain" description="CHAT" evidence="2">
    <location>
        <begin position="834"/>
        <end position="1126"/>
    </location>
</feature>